<dbReference type="KEGG" id="bbo:BBOV_III007810"/>
<dbReference type="Pfam" id="PF19031">
    <property type="entry name" value="Intu_longin_1"/>
    <property type="match status" value="1"/>
</dbReference>
<dbReference type="VEuPathDB" id="PiroplasmaDB:BBOV_III007810"/>
<dbReference type="InterPro" id="IPR043987">
    <property type="entry name" value="CCZ1/INTU/HSP4_longin_1"/>
</dbReference>
<evidence type="ECO:0000313" key="3">
    <source>
        <dbReference type="EMBL" id="EDO08341.1"/>
    </source>
</evidence>
<dbReference type="InParanoid" id="A7AP57"/>
<name>A7AP57_BABBO</name>
<reference evidence="4" key="2">
    <citation type="journal article" date="2020" name="Data Brief">
        <title>Transcriptome dataset of Babesia bovis life stages within vertebrate and invertebrate hosts.</title>
        <authorList>
            <person name="Ueti M.W."/>
            <person name="Johnson W.C."/>
            <person name="Kappmeyer L.S."/>
            <person name="Herndon D.R."/>
            <person name="Mousel M.R."/>
            <person name="Reif K.E."/>
            <person name="Taus N.S."/>
            <person name="Ifeonu O.O."/>
            <person name="Silva J.C."/>
            <person name="Suarez C.E."/>
            <person name="Brayton K.A."/>
        </authorList>
    </citation>
    <scope>NUCLEOTIDE SEQUENCE [LARGE SCALE GENOMIC DNA]</scope>
</reference>
<sequence>MISVTTIFVVDLNRKPLSVDPTDEELQDAKLLYYYPDHCEIEERRSHFGLIEGLIGLISTFTTNKIDFLKTKLFTTTVSEWYPGVYLVVCFKDDEKHSSEMLEYSHSWKHLINKIVLENAKRIFELLYGPLNEHLELATSSGNLDDLRIAFDNFLPSFLTKSVSSSFNILKDWDATNKAHINSAFALDAQTLITDICLEFNEVKEYLLIYNREIFLSSLDIDDMMVIYTFLIKHEGSVTKDAESRVKTLTPTVSNEVHVLESDTGVAFGPRVRVKGRDYYLSALCFGGLILILLLDSRDIVLSLNNIKEYLNGIPHGLKALLRSISNPSSSSKLRTLSLNSTTKTIRSIGYEPLDDKKLRELYIIRGIHHLIESNAAHLNRVDVKTSDGWICSQVSNDREMYLSLSSDRLGLTAVTQTFDDFVKSHLGGIYFI</sequence>
<reference evidence="4" key="3">
    <citation type="journal article" date="2021" name="Int. J. Parasitol.">
        <title>Comparative analysis of gene expression between Babesia bovis blood stages and kinetes allowed by improved genome annotation.</title>
        <authorList>
            <person name="Ueti M.W."/>
            <person name="Johnson W.C."/>
            <person name="Kappmeyer L.S."/>
            <person name="Herndon D.R."/>
            <person name="Mousel M.R."/>
            <person name="Reif K.E."/>
            <person name="Taus N.S."/>
            <person name="Ifeonu O.O."/>
            <person name="Silva J.C."/>
            <person name="Suarez C.E."/>
            <person name="Brayton K.A."/>
        </authorList>
    </citation>
    <scope>NUCLEOTIDE SEQUENCE [LARGE SCALE GENOMIC DNA]</scope>
</reference>
<evidence type="ECO:0000259" key="2">
    <source>
        <dbReference type="Pfam" id="PF19031"/>
    </source>
</evidence>
<dbReference type="GO" id="GO:0016192">
    <property type="term" value="P:vesicle-mediated transport"/>
    <property type="evidence" value="ECO:0007669"/>
    <property type="project" value="InterPro"/>
</dbReference>
<dbReference type="EMBL" id="AAXT01000001">
    <property type="protein sequence ID" value="EDO08341.1"/>
    <property type="molecule type" value="Genomic_DNA"/>
</dbReference>
<comment type="similarity">
    <text evidence="1">Belongs to the CCZ1 family.</text>
</comment>
<dbReference type="GeneID" id="5480161"/>
<reference evidence="3 4" key="1">
    <citation type="journal article" date="2007" name="PLoS Pathog.">
        <title>Genome sequence of Babesia bovis and comparative analysis of apicomplexan hemoprotozoa.</title>
        <authorList>
            <person name="Brayton K.A."/>
            <person name="Lau A.O.T."/>
            <person name="Herndon D.R."/>
            <person name="Hannick L."/>
            <person name="Kappmeyer L.S."/>
            <person name="Berens S.J."/>
            <person name="Bidwell S.L."/>
            <person name="Brown W.C."/>
            <person name="Crabtree J."/>
            <person name="Fadrosh D."/>
            <person name="Feldblum T."/>
            <person name="Forberger H.A."/>
            <person name="Haas B.J."/>
            <person name="Howell J.M."/>
            <person name="Khouri H."/>
            <person name="Koo H."/>
            <person name="Mann D.J."/>
            <person name="Norimine J."/>
            <person name="Paulsen I.T."/>
            <person name="Radune D."/>
            <person name="Ren Q."/>
            <person name="Smith R.K. Jr."/>
            <person name="Suarez C.E."/>
            <person name="White O."/>
            <person name="Wortman J.R."/>
            <person name="Knowles D.P. Jr."/>
            <person name="McElwain T.F."/>
            <person name="Nene V.M."/>
        </authorList>
    </citation>
    <scope>NUCLEOTIDE SEQUENCE [LARGE SCALE GENOMIC DNA]</scope>
    <source>
        <strain evidence="3">T2Bo</strain>
    </source>
</reference>
<dbReference type="AlphaFoldDB" id="A7AP57"/>
<dbReference type="STRING" id="5865.A7AP57"/>
<dbReference type="PANTHER" id="PTHR13056">
    <property type="entry name" value="VACUOLAR FUSION PROTEIN CCZ1 HOMOLOG-RELATED"/>
    <property type="match status" value="1"/>
</dbReference>
<feature type="domain" description="CCZ1/INTU/HSP4 first Longin" evidence="2">
    <location>
        <begin position="23"/>
        <end position="129"/>
    </location>
</feature>
<dbReference type="RefSeq" id="XP_001611909.1">
    <property type="nucleotide sequence ID" value="XM_001611859.1"/>
</dbReference>
<dbReference type="eggNOG" id="ENOG502SE66">
    <property type="taxonomic scope" value="Eukaryota"/>
</dbReference>
<dbReference type="Proteomes" id="UP000002173">
    <property type="component" value="Unassembled WGS sequence"/>
</dbReference>
<dbReference type="GO" id="GO:0035658">
    <property type="term" value="C:Mon1-Ccz1 complex"/>
    <property type="evidence" value="ECO:0007669"/>
    <property type="project" value="InterPro"/>
</dbReference>
<dbReference type="InterPro" id="IPR013176">
    <property type="entry name" value="Ccz1"/>
</dbReference>
<dbReference type="PANTHER" id="PTHR13056:SF0">
    <property type="entry name" value="VACUOLAR FUSION PROTEIN CCZ1 HOMOLOG-RELATED"/>
    <property type="match status" value="1"/>
</dbReference>
<gene>
    <name evidence="3" type="ORF">BBOV_III007810</name>
</gene>
<dbReference type="FunCoup" id="A7AP57">
    <property type="interactions" value="26"/>
</dbReference>
<accession>A7AP57</accession>
<evidence type="ECO:0000313" key="4">
    <source>
        <dbReference type="Proteomes" id="UP000002173"/>
    </source>
</evidence>
<protein>
    <recommendedName>
        <fullName evidence="2">CCZ1/INTU/HSP4 first Longin domain-containing protein</fullName>
    </recommendedName>
</protein>
<comment type="caution">
    <text evidence="3">The sequence shown here is derived from an EMBL/GenBank/DDBJ whole genome shotgun (WGS) entry which is preliminary data.</text>
</comment>
<organism evidence="3 4">
    <name type="scientific">Babesia bovis</name>
    <dbReference type="NCBI Taxonomy" id="5865"/>
    <lineage>
        <taxon>Eukaryota</taxon>
        <taxon>Sar</taxon>
        <taxon>Alveolata</taxon>
        <taxon>Apicomplexa</taxon>
        <taxon>Aconoidasida</taxon>
        <taxon>Piroplasmida</taxon>
        <taxon>Babesiidae</taxon>
        <taxon>Babesia</taxon>
    </lineage>
</organism>
<dbReference type="OMA" id="LYYYPDH"/>
<keyword evidence="4" id="KW-1185">Reference proteome</keyword>
<proteinExistence type="inferred from homology"/>
<evidence type="ECO:0000256" key="1">
    <source>
        <dbReference type="ARBA" id="ARBA00005352"/>
    </source>
</evidence>